<keyword evidence="1" id="KW-0472">Membrane</keyword>
<sequence length="519" mass="58042">MEGTENKKKTNKIIPIIVAVAVILIAGIITTQALLKTSGKEEYFLAEKKTFEQLEEALEERYEGELAWVEHSKENAVESVLEITGETNNPDFAAMGYDQIINNANITIESAMDMKEEVASANISAGFSGIELNGIEGYINGNELSFSLPFINDIIQLNGDDLGRILHEIDPMTFTGEENIDFTDFFSDSSLVTEDIEYLEEEYVKYLYNEIPEEAFESASEKVSVDGNEVNAEKITFHLSEEEVRAILKDLFNKMADDERLREIIIDQATYMNFASVELPEEELATFEEDFVSGLKEAADEIEKLKIPDGFTSIIWVKDDIIVKRDLTLSIESTENDSTATIKVEGTNAVSDTDQKIDYVITFADETSEETVNLSADLSHKDGESKDIVTFSAGGIVITIEANQSKLEDGGKSFEHIFSFEEDGVSNLSLHWLGEAKYEEDQMTADHTFFVEDGATINQDTLSIFVKETGSTIDQVEIPDPDQVKNLSDMSGEEIIEYFETDVMSQFEGWMMNMMGTGF</sequence>
<name>A0A1H9MVX7_9BACI</name>
<reference evidence="2 3" key="1">
    <citation type="submission" date="2016-10" db="EMBL/GenBank/DDBJ databases">
        <authorList>
            <person name="de Groot N.N."/>
        </authorList>
    </citation>
    <scope>NUCLEOTIDE SEQUENCE [LARGE SCALE GENOMIC DNA]</scope>
    <source>
        <strain evidence="2 3">CGMCC 1.7727</strain>
    </source>
</reference>
<dbReference type="AlphaFoldDB" id="A0A1H9MVX7"/>
<dbReference type="STRING" id="531814.SAMN04487944_102163"/>
<accession>A0A1H9MVX7</accession>
<protein>
    <submittedName>
        <fullName evidence="2">Uncharacterized protein</fullName>
    </submittedName>
</protein>
<evidence type="ECO:0000313" key="2">
    <source>
        <dbReference type="EMBL" id="SER27263.1"/>
    </source>
</evidence>
<organism evidence="2 3">
    <name type="scientific">Gracilibacillus ureilyticus</name>
    <dbReference type="NCBI Taxonomy" id="531814"/>
    <lineage>
        <taxon>Bacteria</taxon>
        <taxon>Bacillati</taxon>
        <taxon>Bacillota</taxon>
        <taxon>Bacilli</taxon>
        <taxon>Bacillales</taxon>
        <taxon>Bacillaceae</taxon>
        <taxon>Gracilibacillus</taxon>
    </lineage>
</organism>
<keyword evidence="3" id="KW-1185">Reference proteome</keyword>
<dbReference type="EMBL" id="FOGL01000002">
    <property type="protein sequence ID" value="SER27263.1"/>
    <property type="molecule type" value="Genomic_DNA"/>
</dbReference>
<proteinExistence type="predicted"/>
<feature type="transmembrane region" description="Helical" evidence="1">
    <location>
        <begin position="12"/>
        <end position="35"/>
    </location>
</feature>
<evidence type="ECO:0000256" key="1">
    <source>
        <dbReference type="SAM" id="Phobius"/>
    </source>
</evidence>
<keyword evidence="1" id="KW-0812">Transmembrane</keyword>
<keyword evidence="1" id="KW-1133">Transmembrane helix</keyword>
<gene>
    <name evidence="2" type="ORF">SAMN04487944_102163</name>
</gene>
<evidence type="ECO:0000313" key="3">
    <source>
        <dbReference type="Proteomes" id="UP000199687"/>
    </source>
</evidence>
<dbReference type="Proteomes" id="UP000199687">
    <property type="component" value="Unassembled WGS sequence"/>
</dbReference>